<evidence type="ECO:0000256" key="3">
    <source>
        <dbReference type="ARBA" id="ARBA00023163"/>
    </source>
</evidence>
<dbReference type="EMBL" id="ADVL01000074">
    <property type="protein sequence ID" value="EFH13390.1"/>
    <property type="molecule type" value="Genomic_DNA"/>
</dbReference>
<keyword evidence="3" id="KW-0804">Transcription</keyword>
<dbReference type="PANTHER" id="PTHR43537:SF5">
    <property type="entry name" value="UXU OPERON TRANSCRIPTIONAL REGULATOR"/>
    <property type="match status" value="1"/>
</dbReference>
<evidence type="ECO:0000256" key="4">
    <source>
        <dbReference type="SAM" id="MobiDB-lite"/>
    </source>
</evidence>
<gene>
    <name evidence="6" type="ORF">HMPREF0731_0383</name>
</gene>
<dbReference type="InterPro" id="IPR036388">
    <property type="entry name" value="WH-like_DNA-bd_sf"/>
</dbReference>
<name>D5RH24_9PROT</name>
<feature type="region of interest" description="Disordered" evidence="4">
    <location>
        <begin position="1"/>
        <end position="25"/>
    </location>
</feature>
<dbReference type="InterPro" id="IPR036390">
    <property type="entry name" value="WH_DNA-bd_sf"/>
</dbReference>
<dbReference type="PANTHER" id="PTHR43537">
    <property type="entry name" value="TRANSCRIPTIONAL REGULATOR, GNTR FAMILY"/>
    <property type="match status" value="1"/>
</dbReference>
<dbReference type="PROSITE" id="PS50949">
    <property type="entry name" value="HTH_GNTR"/>
    <property type="match status" value="1"/>
</dbReference>
<dbReference type="Gene3D" id="1.20.120.530">
    <property type="entry name" value="GntR ligand-binding domain-like"/>
    <property type="match status" value="1"/>
</dbReference>
<dbReference type="GO" id="GO:0003677">
    <property type="term" value="F:DNA binding"/>
    <property type="evidence" value="ECO:0007669"/>
    <property type="project" value="UniProtKB-KW"/>
</dbReference>
<dbReference type="SUPFAM" id="SSF46785">
    <property type="entry name" value="Winged helix' DNA-binding domain"/>
    <property type="match status" value="1"/>
</dbReference>
<evidence type="ECO:0000259" key="5">
    <source>
        <dbReference type="PROSITE" id="PS50949"/>
    </source>
</evidence>
<evidence type="ECO:0000256" key="2">
    <source>
        <dbReference type="ARBA" id="ARBA00023125"/>
    </source>
</evidence>
<keyword evidence="1" id="KW-0805">Transcription regulation</keyword>
<protein>
    <submittedName>
        <fullName evidence="6">Transcriptional regulator, GntR family</fullName>
    </submittedName>
</protein>
<dbReference type="SMART" id="SM00345">
    <property type="entry name" value="HTH_GNTR"/>
    <property type="match status" value="1"/>
</dbReference>
<dbReference type="AlphaFoldDB" id="D5RH24"/>
<evidence type="ECO:0000313" key="7">
    <source>
        <dbReference type="Proteomes" id="UP000005324"/>
    </source>
</evidence>
<feature type="non-terminal residue" evidence="6">
    <location>
        <position position="230"/>
    </location>
</feature>
<dbReference type="RefSeq" id="WP_007005634.1">
    <property type="nucleotide sequence ID" value="NZ_GG770783.1"/>
</dbReference>
<dbReference type="Proteomes" id="UP000005324">
    <property type="component" value="Unassembled WGS sequence"/>
</dbReference>
<evidence type="ECO:0000256" key="1">
    <source>
        <dbReference type="ARBA" id="ARBA00023015"/>
    </source>
</evidence>
<sequence>MRRHDTPTAQPSRATGPRTAEPDPATMAEDPVRALETAIAEDIHAGLLPPGTWLKQIMLQERYGQSRGDVRRALDRLVAQRLVEHLPNQGHRVQQMDPARLEELRQVRLVLESAAAELTPLPVPPASLARLRALADAFAEAAEQRTILDQNEANLAFHAALLELCPNRELARLVLETRLRMPSAPLTQWARPGWVAESARHHHAMVAALEAGDRAGFCALVRGHIRAGTP</sequence>
<evidence type="ECO:0000313" key="6">
    <source>
        <dbReference type="EMBL" id="EFH13390.1"/>
    </source>
</evidence>
<proteinExistence type="predicted"/>
<dbReference type="SMART" id="SM00895">
    <property type="entry name" value="FCD"/>
    <property type="match status" value="1"/>
</dbReference>
<dbReference type="InterPro" id="IPR000524">
    <property type="entry name" value="Tscrpt_reg_HTH_GntR"/>
</dbReference>
<dbReference type="InterPro" id="IPR011711">
    <property type="entry name" value="GntR_C"/>
</dbReference>
<dbReference type="Pfam" id="PF00392">
    <property type="entry name" value="GntR"/>
    <property type="match status" value="1"/>
</dbReference>
<dbReference type="InterPro" id="IPR008920">
    <property type="entry name" value="TF_FadR/GntR_C"/>
</dbReference>
<keyword evidence="2" id="KW-0238">DNA-binding</keyword>
<dbReference type="Pfam" id="PF07729">
    <property type="entry name" value="FCD"/>
    <property type="match status" value="1"/>
</dbReference>
<dbReference type="SUPFAM" id="SSF48008">
    <property type="entry name" value="GntR ligand-binding domain-like"/>
    <property type="match status" value="1"/>
</dbReference>
<dbReference type="GO" id="GO:0003700">
    <property type="term" value="F:DNA-binding transcription factor activity"/>
    <property type="evidence" value="ECO:0007669"/>
    <property type="project" value="InterPro"/>
</dbReference>
<keyword evidence="7" id="KW-1185">Reference proteome</keyword>
<comment type="caution">
    <text evidence="6">The sequence shown here is derived from an EMBL/GenBank/DDBJ whole genome shotgun (WGS) entry which is preliminary data.</text>
</comment>
<reference evidence="6 7" key="1">
    <citation type="submission" date="2010-04" db="EMBL/GenBank/DDBJ databases">
        <authorList>
            <person name="Qin X."/>
            <person name="Bachman B."/>
            <person name="Battles P."/>
            <person name="Bell A."/>
            <person name="Bess C."/>
            <person name="Bickham C."/>
            <person name="Chaboub L."/>
            <person name="Chen D."/>
            <person name="Coyle M."/>
            <person name="Deiros D.R."/>
            <person name="Dinh H."/>
            <person name="Forbes L."/>
            <person name="Fowler G."/>
            <person name="Francisco L."/>
            <person name="Fu Q."/>
            <person name="Gubbala S."/>
            <person name="Hale W."/>
            <person name="Han Y."/>
            <person name="Hemphill L."/>
            <person name="Highlander S.K."/>
            <person name="Hirani K."/>
            <person name="Hogues M."/>
            <person name="Jackson L."/>
            <person name="Jakkamsetti A."/>
            <person name="Javaid M."/>
            <person name="Jiang H."/>
            <person name="Korchina V."/>
            <person name="Kovar C."/>
            <person name="Lara F."/>
            <person name="Lee S."/>
            <person name="Mata R."/>
            <person name="Mathew T."/>
            <person name="Moen C."/>
            <person name="Morales K."/>
            <person name="Munidasa M."/>
            <person name="Nazareth L."/>
            <person name="Ngo R."/>
            <person name="Nguyen L."/>
            <person name="Okwuonu G."/>
            <person name="Ongeri F."/>
            <person name="Patil S."/>
            <person name="Petrosino J."/>
            <person name="Pham C."/>
            <person name="Pham P."/>
            <person name="Pu L.-L."/>
            <person name="Puazo M."/>
            <person name="Raj R."/>
            <person name="Reid J."/>
            <person name="Rouhana J."/>
            <person name="Saada N."/>
            <person name="Shang Y."/>
            <person name="Simmons D."/>
            <person name="Thornton R."/>
            <person name="Warren J."/>
            <person name="Weissenberger G."/>
            <person name="Zhang J."/>
            <person name="Zhang L."/>
            <person name="Zhou C."/>
            <person name="Zhu D."/>
            <person name="Muzny D."/>
            <person name="Worley K."/>
            <person name="Gibbs R."/>
        </authorList>
    </citation>
    <scope>NUCLEOTIDE SEQUENCE [LARGE SCALE GENOMIC DNA]</scope>
    <source>
        <strain evidence="6 7">ATCC 49957</strain>
    </source>
</reference>
<accession>D5RH24</accession>
<feature type="domain" description="HTH gntR-type" evidence="5">
    <location>
        <begin position="29"/>
        <end position="96"/>
    </location>
</feature>
<organism evidence="6 7">
    <name type="scientific">Pseudoroseomonas cervicalis ATCC 49957</name>
    <dbReference type="NCBI Taxonomy" id="525371"/>
    <lineage>
        <taxon>Bacteria</taxon>
        <taxon>Pseudomonadati</taxon>
        <taxon>Pseudomonadota</taxon>
        <taxon>Alphaproteobacteria</taxon>
        <taxon>Acetobacterales</taxon>
        <taxon>Roseomonadaceae</taxon>
        <taxon>Roseomonas</taxon>
    </lineage>
</organism>
<dbReference type="Gene3D" id="1.10.10.10">
    <property type="entry name" value="Winged helix-like DNA-binding domain superfamily/Winged helix DNA-binding domain"/>
    <property type="match status" value="1"/>
</dbReference>
<dbReference type="HOGENOM" id="CLU_017584_5_5_5"/>